<keyword evidence="2" id="KW-0732">Signal</keyword>
<sequence>MGFYRASMVCILLLMALLAAQTAESRPAAVDARNGRSLLATIDCSSACATRCQLSSRPNLCMRACGTCCHRCNCVPPGTSGNKEVCPCYARMTTHGGKPKCP</sequence>
<evidence type="ECO:0000256" key="1">
    <source>
        <dbReference type="ARBA" id="ARBA00010582"/>
    </source>
</evidence>
<gene>
    <name evidence="3" type="primary">SN2_0</name>
    <name evidence="3" type="ORF">g.18822</name>
</gene>
<dbReference type="Pfam" id="PF02704">
    <property type="entry name" value="GASA"/>
    <property type="match status" value="1"/>
</dbReference>
<dbReference type="AlphaFoldDB" id="A0A1D1XY22"/>
<name>A0A1D1XY22_9ARAE</name>
<reference evidence="3" key="1">
    <citation type="submission" date="2015-07" db="EMBL/GenBank/DDBJ databases">
        <title>Transcriptome Assembly of Anthurium amnicola.</title>
        <authorList>
            <person name="Suzuki J."/>
        </authorList>
    </citation>
    <scope>NUCLEOTIDE SEQUENCE</scope>
</reference>
<organism evidence="3">
    <name type="scientific">Anthurium amnicola</name>
    <dbReference type="NCBI Taxonomy" id="1678845"/>
    <lineage>
        <taxon>Eukaryota</taxon>
        <taxon>Viridiplantae</taxon>
        <taxon>Streptophyta</taxon>
        <taxon>Embryophyta</taxon>
        <taxon>Tracheophyta</taxon>
        <taxon>Spermatophyta</taxon>
        <taxon>Magnoliopsida</taxon>
        <taxon>Liliopsida</taxon>
        <taxon>Araceae</taxon>
        <taxon>Pothoideae</taxon>
        <taxon>Potheae</taxon>
        <taxon>Anthurium</taxon>
    </lineage>
</organism>
<protein>
    <submittedName>
        <fullName evidence="3">Snakin-2</fullName>
    </submittedName>
</protein>
<dbReference type="InterPro" id="IPR003854">
    <property type="entry name" value="GASA"/>
</dbReference>
<feature type="chain" id="PRO_5008899790" evidence="2">
    <location>
        <begin position="26"/>
        <end position="102"/>
    </location>
</feature>
<comment type="similarity">
    <text evidence="1">Belongs to the GASA family.</text>
</comment>
<proteinExistence type="inferred from homology"/>
<dbReference type="PANTHER" id="PTHR23201:SF12">
    <property type="entry name" value="OS05G0432200 PROTEIN"/>
    <property type="match status" value="1"/>
</dbReference>
<feature type="signal peptide" evidence="2">
    <location>
        <begin position="1"/>
        <end position="25"/>
    </location>
</feature>
<dbReference type="EMBL" id="GDJX01020647">
    <property type="protein sequence ID" value="JAT47289.1"/>
    <property type="molecule type" value="Transcribed_RNA"/>
</dbReference>
<dbReference type="PANTHER" id="PTHR23201">
    <property type="entry name" value="EXTENSIN, PROLINE-RICH PROTEIN"/>
    <property type="match status" value="1"/>
</dbReference>
<accession>A0A1D1XY22</accession>
<evidence type="ECO:0000256" key="2">
    <source>
        <dbReference type="SAM" id="SignalP"/>
    </source>
</evidence>
<evidence type="ECO:0000313" key="3">
    <source>
        <dbReference type="EMBL" id="JAT47289.1"/>
    </source>
</evidence>